<protein>
    <submittedName>
        <fullName evidence="1">Uncharacterized protein</fullName>
    </submittedName>
</protein>
<name>A0A5B7JFQ4_PORTR</name>
<gene>
    <name evidence="1" type="ORF">E2C01_088830</name>
</gene>
<sequence length="147" mass="16164">MTVRDSTQAIKDFFFFFLWDKPLDSTHAPTLTLILHPDHPQLPPRTSLILVLRVATLPLSAWQPLRTFTAPFLHSSGTLASPLQHAENKRNVMDSLPANAVTLQLHCCSSQCAQPNPEPHGPHLTTHTRLCSLGGTTLAAFTAPVQQ</sequence>
<evidence type="ECO:0000313" key="2">
    <source>
        <dbReference type="Proteomes" id="UP000324222"/>
    </source>
</evidence>
<dbReference type="EMBL" id="VSRR010095734">
    <property type="protein sequence ID" value="MPC93689.1"/>
    <property type="molecule type" value="Genomic_DNA"/>
</dbReference>
<evidence type="ECO:0000313" key="1">
    <source>
        <dbReference type="EMBL" id="MPC93689.1"/>
    </source>
</evidence>
<keyword evidence="2" id="KW-1185">Reference proteome</keyword>
<proteinExistence type="predicted"/>
<accession>A0A5B7JFQ4</accession>
<reference evidence="1 2" key="1">
    <citation type="submission" date="2019-05" db="EMBL/GenBank/DDBJ databases">
        <title>Another draft genome of Portunus trituberculatus and its Hox gene families provides insights of decapod evolution.</title>
        <authorList>
            <person name="Jeong J.-H."/>
            <person name="Song I."/>
            <person name="Kim S."/>
            <person name="Choi T."/>
            <person name="Kim D."/>
            <person name="Ryu S."/>
            <person name="Kim W."/>
        </authorList>
    </citation>
    <scope>NUCLEOTIDE SEQUENCE [LARGE SCALE GENOMIC DNA]</scope>
    <source>
        <tissue evidence="1">Muscle</tissue>
    </source>
</reference>
<organism evidence="1 2">
    <name type="scientific">Portunus trituberculatus</name>
    <name type="common">Swimming crab</name>
    <name type="synonym">Neptunus trituberculatus</name>
    <dbReference type="NCBI Taxonomy" id="210409"/>
    <lineage>
        <taxon>Eukaryota</taxon>
        <taxon>Metazoa</taxon>
        <taxon>Ecdysozoa</taxon>
        <taxon>Arthropoda</taxon>
        <taxon>Crustacea</taxon>
        <taxon>Multicrustacea</taxon>
        <taxon>Malacostraca</taxon>
        <taxon>Eumalacostraca</taxon>
        <taxon>Eucarida</taxon>
        <taxon>Decapoda</taxon>
        <taxon>Pleocyemata</taxon>
        <taxon>Brachyura</taxon>
        <taxon>Eubrachyura</taxon>
        <taxon>Portunoidea</taxon>
        <taxon>Portunidae</taxon>
        <taxon>Portuninae</taxon>
        <taxon>Portunus</taxon>
    </lineage>
</organism>
<comment type="caution">
    <text evidence="1">The sequence shown here is derived from an EMBL/GenBank/DDBJ whole genome shotgun (WGS) entry which is preliminary data.</text>
</comment>
<dbReference type="Proteomes" id="UP000324222">
    <property type="component" value="Unassembled WGS sequence"/>
</dbReference>
<dbReference type="AlphaFoldDB" id="A0A5B7JFQ4"/>